<dbReference type="Proteomes" id="UP000728968">
    <property type="component" value="Unassembled WGS sequence"/>
</dbReference>
<gene>
    <name evidence="1" type="ORF">H6A04_05665</name>
</gene>
<dbReference type="RefSeq" id="WP_204716090.1">
    <property type="nucleotide sequence ID" value="NZ_JACJLT010000037.1"/>
</dbReference>
<sequence length="103" mass="12285">MEYIKQSTSTVEAIKYDGNLMLLMQFLKNMVEDEKSITYDEKEFSIEDSVTKEDIKFKVISLRCFHKKWQLIVVPHGHYLVFSQNKFKVIDPEKFESEWEKVG</sequence>
<evidence type="ECO:0000313" key="1">
    <source>
        <dbReference type="EMBL" id="MBM6875140.1"/>
    </source>
</evidence>
<accession>A0ABS2G320</accession>
<proteinExistence type="predicted"/>
<reference evidence="1 2" key="1">
    <citation type="journal article" date="2021" name="Sci. Rep.">
        <title>The distribution of antibiotic resistance genes in chicken gut microbiota commensals.</title>
        <authorList>
            <person name="Juricova H."/>
            <person name="Matiasovicova J."/>
            <person name="Kubasova T."/>
            <person name="Cejkova D."/>
            <person name="Rychlik I."/>
        </authorList>
    </citation>
    <scope>NUCLEOTIDE SEQUENCE [LARGE SCALE GENOMIC DNA]</scope>
    <source>
        <strain evidence="1 2">An425</strain>
    </source>
</reference>
<evidence type="ECO:0000313" key="2">
    <source>
        <dbReference type="Proteomes" id="UP000728968"/>
    </source>
</evidence>
<comment type="caution">
    <text evidence="1">The sequence shown here is derived from an EMBL/GenBank/DDBJ whole genome shotgun (WGS) entry which is preliminary data.</text>
</comment>
<name>A0ABS2G320_FUSMR</name>
<dbReference type="EMBL" id="JACJLT010000037">
    <property type="protein sequence ID" value="MBM6875140.1"/>
    <property type="molecule type" value="Genomic_DNA"/>
</dbReference>
<protein>
    <submittedName>
        <fullName evidence="1">Uncharacterized protein</fullName>
    </submittedName>
</protein>
<keyword evidence="2" id="KW-1185">Reference proteome</keyword>
<organism evidence="1 2">
    <name type="scientific">Fusobacterium mortiferum</name>
    <dbReference type="NCBI Taxonomy" id="850"/>
    <lineage>
        <taxon>Bacteria</taxon>
        <taxon>Fusobacteriati</taxon>
        <taxon>Fusobacteriota</taxon>
        <taxon>Fusobacteriia</taxon>
        <taxon>Fusobacteriales</taxon>
        <taxon>Fusobacteriaceae</taxon>
        <taxon>Fusobacterium</taxon>
    </lineage>
</organism>